<organism evidence="1 2">
    <name type="scientific">Faecalicatena contorta</name>
    <dbReference type="NCBI Taxonomy" id="39482"/>
    <lineage>
        <taxon>Bacteria</taxon>
        <taxon>Bacillati</taxon>
        <taxon>Bacillota</taxon>
        <taxon>Clostridia</taxon>
        <taxon>Lachnospirales</taxon>
        <taxon>Lachnospiraceae</taxon>
        <taxon>Faecalicatena</taxon>
    </lineage>
</organism>
<name>A0A315ZZL9_9FIRM</name>
<gene>
    <name evidence="1" type="ORF">SAMN05216529_103407</name>
</gene>
<evidence type="ECO:0000313" key="2">
    <source>
        <dbReference type="Proteomes" id="UP000254051"/>
    </source>
</evidence>
<dbReference type="RefSeq" id="WP_109709712.1">
    <property type="nucleotide sequence ID" value="NZ_QGDS01000003.1"/>
</dbReference>
<accession>A0A315ZZL9</accession>
<dbReference type="OrthoDB" id="1903365at2"/>
<keyword evidence="2" id="KW-1185">Reference proteome</keyword>
<proteinExistence type="predicted"/>
<dbReference type="AlphaFoldDB" id="A0A315ZZL9"/>
<dbReference type="EMBL" id="UHJJ01000003">
    <property type="protein sequence ID" value="SUQ13674.1"/>
    <property type="molecule type" value="Genomic_DNA"/>
</dbReference>
<sequence>MGSNTKFGAKEVMDVILYDMSTNKPVIFFDTLKTSNIEVTSEKVYARGGKGNSKLITWELNKEGKLTIEDALLSPKSLELISGVATVTGAQTVYMRQTTEYDTTGEKPVDKGEMYPLTASASGVIELAYAPKENAASILVYEADDDCGTPLSMTSATLSGKTLTIDDAANKKVIVYYTFASGSTTETYVIDASHFSGTYKLVGNTVIRNRETSKDEAFQVVIPNLKWSSNLSLGFSAEGDPQPTSFECEILKAANSSTMIQMTRWA</sequence>
<evidence type="ECO:0000313" key="1">
    <source>
        <dbReference type="EMBL" id="SUQ13674.1"/>
    </source>
</evidence>
<protein>
    <submittedName>
        <fullName evidence="1">Uncharacterized protein</fullName>
    </submittedName>
</protein>
<dbReference type="Proteomes" id="UP000254051">
    <property type="component" value="Unassembled WGS sequence"/>
</dbReference>
<reference evidence="2" key="1">
    <citation type="submission" date="2017-07" db="EMBL/GenBank/DDBJ databases">
        <authorList>
            <person name="Varghese N."/>
            <person name="Submissions S."/>
        </authorList>
    </citation>
    <scope>NUCLEOTIDE SEQUENCE [LARGE SCALE GENOMIC DNA]</scope>
    <source>
        <strain evidence="2">NLAE-zl-C134</strain>
    </source>
</reference>